<dbReference type="AlphaFoldDB" id="A0A931LTQ0"/>
<protein>
    <recommendedName>
        <fullName evidence="3">Tetratricopeptide repeat protein</fullName>
    </recommendedName>
</protein>
<comment type="caution">
    <text evidence="1">The sequence shown here is derived from an EMBL/GenBank/DDBJ whole genome shotgun (WGS) entry which is preliminary data.</text>
</comment>
<gene>
    <name evidence="1" type="ORF">HYR64_00200</name>
</gene>
<name>A0A931LTQ0_FIMGI</name>
<evidence type="ECO:0008006" key="3">
    <source>
        <dbReference type="Google" id="ProtNLM"/>
    </source>
</evidence>
<reference evidence="1" key="1">
    <citation type="submission" date="2020-07" db="EMBL/GenBank/DDBJ databases">
        <title>Huge and variable diversity of episymbiotic CPR bacteria and DPANN archaea in groundwater ecosystems.</title>
        <authorList>
            <person name="He C.Y."/>
            <person name="Keren R."/>
            <person name="Whittaker M."/>
            <person name="Farag I.F."/>
            <person name="Doudna J."/>
            <person name="Cate J.H.D."/>
            <person name="Banfield J.F."/>
        </authorList>
    </citation>
    <scope>NUCLEOTIDE SEQUENCE</scope>
    <source>
        <strain evidence="1">NC_groundwater_17_Pr7_B-0.1um_64_12</strain>
    </source>
</reference>
<dbReference type="Gene3D" id="1.25.40.10">
    <property type="entry name" value="Tetratricopeptide repeat domain"/>
    <property type="match status" value="1"/>
</dbReference>
<proteinExistence type="predicted"/>
<sequence length="283" mass="31972">MSEDERTRMREDFARRAEGWRLLEEERRRRPDLVSLPEAMQQLAGSFRYSLTLPPRQTSGFVVFYRALARKSPLGTDRGPARATSNGTAAPDCSNGTLRRATRHLGSSTDMRCMAICLLGAVLLGCGYKSEDKKSALSPMDRFYALGDMAKDSFNAGRIEEARKDAQELMSVLPRFKDNWNYGNAIQDSNLVLGRIALREGRLDEAKRYLIEAGKSPGSPQMDSFGPNMSLAKDLLEKGERDVVLRYFELCRKFWEMGHGRLDRWSLEVKSGKIPAFGANLRY</sequence>
<evidence type="ECO:0000313" key="1">
    <source>
        <dbReference type="EMBL" id="MBI1755512.1"/>
    </source>
</evidence>
<evidence type="ECO:0000313" key="2">
    <source>
        <dbReference type="Proteomes" id="UP000727962"/>
    </source>
</evidence>
<organism evidence="1 2">
    <name type="scientific">Fimbriimonas ginsengisoli</name>
    <dbReference type="NCBI Taxonomy" id="1005039"/>
    <lineage>
        <taxon>Bacteria</taxon>
        <taxon>Bacillati</taxon>
        <taxon>Armatimonadota</taxon>
        <taxon>Fimbriimonadia</taxon>
        <taxon>Fimbriimonadales</taxon>
        <taxon>Fimbriimonadaceae</taxon>
        <taxon>Fimbriimonas</taxon>
    </lineage>
</organism>
<accession>A0A931LTQ0</accession>
<dbReference type="Proteomes" id="UP000727962">
    <property type="component" value="Unassembled WGS sequence"/>
</dbReference>
<dbReference type="InterPro" id="IPR011990">
    <property type="entry name" value="TPR-like_helical_dom_sf"/>
</dbReference>
<dbReference type="EMBL" id="JACOSL010000002">
    <property type="protein sequence ID" value="MBI1755512.1"/>
    <property type="molecule type" value="Genomic_DNA"/>
</dbReference>